<reference evidence="2" key="1">
    <citation type="submission" date="2020-02" db="EMBL/GenBank/DDBJ databases">
        <authorList>
            <person name="Meier V. D."/>
        </authorList>
    </citation>
    <scope>NUCLEOTIDE SEQUENCE</scope>
    <source>
        <strain evidence="2">AVDCRST_MAG68</strain>
    </source>
</reference>
<dbReference type="SUPFAM" id="SSF48452">
    <property type="entry name" value="TPR-like"/>
    <property type="match status" value="1"/>
</dbReference>
<evidence type="ECO:0000256" key="1">
    <source>
        <dbReference type="SAM" id="MobiDB-lite"/>
    </source>
</evidence>
<dbReference type="AlphaFoldDB" id="A0A6J4MK04"/>
<evidence type="ECO:0008006" key="3">
    <source>
        <dbReference type="Google" id="ProtNLM"/>
    </source>
</evidence>
<proteinExistence type="predicted"/>
<name>A0A6J4MK04_9BACT</name>
<gene>
    <name evidence="2" type="ORF">AVDCRST_MAG68-4515</name>
</gene>
<protein>
    <recommendedName>
        <fullName evidence="3">MalT-like TPR region domain-containing protein</fullName>
    </recommendedName>
</protein>
<dbReference type="Pfam" id="PF13424">
    <property type="entry name" value="TPR_12"/>
    <property type="match status" value="1"/>
</dbReference>
<dbReference type="InterPro" id="IPR011990">
    <property type="entry name" value="TPR-like_helical_dom_sf"/>
</dbReference>
<feature type="region of interest" description="Disordered" evidence="1">
    <location>
        <begin position="1"/>
        <end position="24"/>
    </location>
</feature>
<dbReference type="Gene3D" id="1.25.40.10">
    <property type="entry name" value="Tetratricopeptide repeat domain"/>
    <property type="match status" value="1"/>
</dbReference>
<dbReference type="EMBL" id="CADCTW010000205">
    <property type="protein sequence ID" value="CAA9361854.1"/>
    <property type="molecule type" value="Genomic_DNA"/>
</dbReference>
<accession>A0A6J4MK04</accession>
<sequence length="429" mass="46970">MRTARAKTAAQREPRRWRTPPPLIRGSESLEGMDILREVGSEAGVLLWQSYRNVMFWATAEPEARAKLFSAEAGRKRLAEIAAARIPQDLVDPLTAIAGLLAAADTTPGETVADACIAIARWAGEERNGAAALSFTQAAALAMPRSAAMALKVGQVARERGEVARGETWFRHAIMISRQVGDWDTYARAYLALGNMAVKRGSFPVAHRMHIKALRAARRKGLPALQGRAAHDLFVVALETGRHAQAEDYAKMAFRAYGPTDSRVPMLAHDVAYLWMEQGYFARALPVFEAVRPHFTVVTERLSLVANIARAAGGIGDREVFRKAWVEASRLAKDPEARAAIPGSMLDLAQGAASLGEWDRAEQAAEQSLAAARDQRQAKVMFSAETLLDSIRNDRKIERVRIEPPQHGAQDADQFAATMVRTLEMASAR</sequence>
<evidence type="ECO:0000313" key="2">
    <source>
        <dbReference type="EMBL" id="CAA9361854.1"/>
    </source>
</evidence>
<organism evidence="2">
    <name type="scientific">uncultured Gemmatimonadota bacterium</name>
    <dbReference type="NCBI Taxonomy" id="203437"/>
    <lineage>
        <taxon>Bacteria</taxon>
        <taxon>Pseudomonadati</taxon>
        <taxon>Gemmatimonadota</taxon>
        <taxon>environmental samples</taxon>
    </lineage>
</organism>